<dbReference type="AlphaFoldDB" id="A0A917WLB3"/>
<reference evidence="2" key="2">
    <citation type="submission" date="2020-09" db="EMBL/GenBank/DDBJ databases">
        <authorList>
            <person name="Sun Q."/>
            <person name="Zhou Y."/>
        </authorList>
    </citation>
    <scope>NUCLEOTIDE SEQUENCE</scope>
    <source>
        <strain evidence="2">CGMCC 4.7308</strain>
    </source>
</reference>
<dbReference type="EMBL" id="BMNA01000012">
    <property type="protein sequence ID" value="GGM14208.1"/>
    <property type="molecule type" value="Genomic_DNA"/>
</dbReference>
<comment type="caution">
    <text evidence="2">The sequence shown here is derived from an EMBL/GenBank/DDBJ whole genome shotgun (WGS) entry which is preliminary data.</text>
</comment>
<dbReference type="Proteomes" id="UP000655208">
    <property type="component" value="Unassembled WGS sequence"/>
</dbReference>
<evidence type="ECO:0000256" key="1">
    <source>
        <dbReference type="SAM" id="MobiDB-lite"/>
    </source>
</evidence>
<keyword evidence="3" id="KW-1185">Reference proteome</keyword>
<name>A0A917WLB3_9ACTN</name>
<sequence length="72" mass="8017">MITTAGIAVPDDMAEALGRDAGALEAFQDLRPTDQREFVDWLARPGAEARQAKLQQLGRRVRQHRHRPAPAD</sequence>
<dbReference type="Pfam" id="PF13376">
    <property type="entry name" value="OmdA"/>
    <property type="match status" value="1"/>
</dbReference>
<evidence type="ECO:0000313" key="3">
    <source>
        <dbReference type="Proteomes" id="UP000655208"/>
    </source>
</evidence>
<organism evidence="2 3">
    <name type="scientific">Nakamurella endophytica</name>
    <dbReference type="NCBI Taxonomy" id="1748367"/>
    <lineage>
        <taxon>Bacteria</taxon>
        <taxon>Bacillati</taxon>
        <taxon>Actinomycetota</taxon>
        <taxon>Actinomycetes</taxon>
        <taxon>Nakamurellales</taxon>
        <taxon>Nakamurellaceae</taxon>
        <taxon>Nakamurella</taxon>
    </lineage>
</organism>
<evidence type="ECO:0000313" key="2">
    <source>
        <dbReference type="EMBL" id="GGM14208.1"/>
    </source>
</evidence>
<gene>
    <name evidence="2" type="ORF">GCM10011594_37800</name>
</gene>
<accession>A0A917WLB3</accession>
<evidence type="ECO:0008006" key="4">
    <source>
        <dbReference type="Google" id="ProtNLM"/>
    </source>
</evidence>
<protein>
    <recommendedName>
        <fullName evidence="4">Bacteriocin-protection, YdeI or OmpD-Associated</fullName>
    </recommendedName>
</protein>
<reference evidence="2" key="1">
    <citation type="journal article" date="2014" name="Int. J. Syst. Evol. Microbiol.">
        <title>Complete genome sequence of Corynebacterium casei LMG S-19264T (=DSM 44701T), isolated from a smear-ripened cheese.</title>
        <authorList>
            <consortium name="US DOE Joint Genome Institute (JGI-PGF)"/>
            <person name="Walter F."/>
            <person name="Albersmeier A."/>
            <person name="Kalinowski J."/>
            <person name="Ruckert C."/>
        </authorList>
    </citation>
    <scope>NUCLEOTIDE SEQUENCE</scope>
    <source>
        <strain evidence="2">CGMCC 4.7308</strain>
    </source>
</reference>
<proteinExistence type="predicted"/>
<feature type="compositionally biased region" description="Basic residues" evidence="1">
    <location>
        <begin position="59"/>
        <end position="72"/>
    </location>
</feature>
<dbReference type="RefSeq" id="WP_188944275.1">
    <property type="nucleotide sequence ID" value="NZ_BMNA01000012.1"/>
</dbReference>
<feature type="region of interest" description="Disordered" evidence="1">
    <location>
        <begin position="50"/>
        <end position="72"/>
    </location>
</feature>